<feature type="region of interest" description="Disordered" evidence="5">
    <location>
        <begin position="1"/>
        <end position="44"/>
    </location>
</feature>
<comment type="subcellular location">
    <subcellularLocation>
        <location evidence="1">Membrane</location>
        <topology evidence="1">Multi-pass membrane protein</topology>
    </subcellularLocation>
</comment>
<comment type="caution">
    <text evidence="8">The sequence shown here is derived from an EMBL/GenBank/DDBJ whole genome shotgun (WGS) entry which is preliminary data.</text>
</comment>
<dbReference type="InterPro" id="IPR036259">
    <property type="entry name" value="MFS_trans_sf"/>
</dbReference>
<dbReference type="SUPFAM" id="SSF103473">
    <property type="entry name" value="MFS general substrate transporter"/>
    <property type="match status" value="1"/>
</dbReference>
<proteinExistence type="predicted"/>
<evidence type="ECO:0000256" key="2">
    <source>
        <dbReference type="ARBA" id="ARBA00022692"/>
    </source>
</evidence>
<keyword evidence="2 6" id="KW-0812">Transmembrane</keyword>
<dbReference type="CDD" id="cd17502">
    <property type="entry name" value="MFS_Azr1_MDR_like"/>
    <property type="match status" value="1"/>
</dbReference>
<feature type="transmembrane region" description="Helical" evidence="6">
    <location>
        <begin position="254"/>
        <end position="275"/>
    </location>
</feature>
<feature type="transmembrane region" description="Helical" evidence="6">
    <location>
        <begin position="215"/>
        <end position="233"/>
    </location>
</feature>
<feature type="transmembrane region" description="Helical" evidence="6">
    <location>
        <begin position="183"/>
        <end position="203"/>
    </location>
</feature>
<organism evidence="8 9">
    <name type="scientific">Apiospora rasikravindrae</name>
    <dbReference type="NCBI Taxonomy" id="990691"/>
    <lineage>
        <taxon>Eukaryota</taxon>
        <taxon>Fungi</taxon>
        <taxon>Dikarya</taxon>
        <taxon>Ascomycota</taxon>
        <taxon>Pezizomycotina</taxon>
        <taxon>Sordariomycetes</taxon>
        <taxon>Xylariomycetidae</taxon>
        <taxon>Amphisphaeriales</taxon>
        <taxon>Apiosporaceae</taxon>
        <taxon>Apiospora</taxon>
    </lineage>
</organism>
<dbReference type="PANTHER" id="PTHR23501">
    <property type="entry name" value="MAJOR FACILITATOR SUPERFAMILY"/>
    <property type="match status" value="1"/>
</dbReference>
<dbReference type="PROSITE" id="PS50850">
    <property type="entry name" value="MFS"/>
    <property type="match status" value="1"/>
</dbReference>
<feature type="transmembrane region" description="Helical" evidence="6">
    <location>
        <begin position="123"/>
        <end position="142"/>
    </location>
</feature>
<feature type="compositionally biased region" description="Polar residues" evidence="5">
    <location>
        <begin position="560"/>
        <end position="572"/>
    </location>
</feature>
<dbReference type="PANTHER" id="PTHR23501:SF199">
    <property type="entry name" value="MFS EFFLUX TRANSPORTER INPD-RELATED"/>
    <property type="match status" value="1"/>
</dbReference>
<evidence type="ECO:0000256" key="5">
    <source>
        <dbReference type="SAM" id="MobiDB-lite"/>
    </source>
</evidence>
<evidence type="ECO:0000313" key="9">
    <source>
        <dbReference type="Proteomes" id="UP001444661"/>
    </source>
</evidence>
<dbReference type="InterPro" id="IPR020846">
    <property type="entry name" value="MFS_dom"/>
</dbReference>
<evidence type="ECO:0000256" key="3">
    <source>
        <dbReference type="ARBA" id="ARBA00022989"/>
    </source>
</evidence>
<sequence length="572" mass="60615">MAAPTPSQEGENPRALHTPIENEKPASDSHPEDESANSIPQEEPPAATYPSGLKLAIVIVGLQLSTLCVALDNTILATAIPRITDEFHALDDVGWYGSAYLLTLSAFQLFFGRLYSIFSIKWTFLVALLIFEVGSLICALAPNSTALIVGRAIAGLGSAGLFSGALIIIAFSTPIEKRAMYNSVLIAVYGIASVVGPLIGGALTDHVTWRWCFYINLPIGGATALALVFFLHLPAQPKPAGSTATTWSRSIMRFDPVGTILFLPSIICLLLALQWGGTAYAWSSGRIIALFVVFGVLLLAFAAVQVWMRDDATLPLRVARRRTVAFAGLFSTCVGASFFIMVYYIPIWFQAIRGVSATQSGVDTLPMMIAQTISSLAVGLVVTRIGYYTPFMYALVVFSSVGAGLMTTWTVDISTGRWIGYQILYGLGNGLGMQQSIVAVQNVLPMQDVPTGTAVIMFAQMFGGSVFVSVAQNLFTTRLVSGASGIPGVDPMALVGAGATDLTGVVKDPAALAQVKVVYNDSLVKTFQLSLIMVCLAALGAAGVEFKSLKAPKPAPADEGSSSSNDQTPNSR</sequence>
<keyword evidence="4 6" id="KW-0472">Membrane</keyword>
<feature type="compositionally biased region" description="Polar residues" evidence="5">
    <location>
        <begin position="1"/>
        <end position="10"/>
    </location>
</feature>
<feature type="transmembrane region" description="Helical" evidence="6">
    <location>
        <begin position="365"/>
        <end position="383"/>
    </location>
</feature>
<keyword evidence="3 6" id="KW-1133">Transmembrane helix</keyword>
<evidence type="ECO:0000256" key="1">
    <source>
        <dbReference type="ARBA" id="ARBA00004141"/>
    </source>
</evidence>
<accession>A0ABR1U910</accession>
<evidence type="ECO:0000259" key="7">
    <source>
        <dbReference type="PROSITE" id="PS50850"/>
    </source>
</evidence>
<feature type="compositionally biased region" description="Basic and acidic residues" evidence="5">
    <location>
        <begin position="20"/>
        <end position="33"/>
    </location>
</feature>
<feature type="domain" description="Major facilitator superfamily (MFS) profile" evidence="7">
    <location>
        <begin position="58"/>
        <end position="516"/>
    </location>
</feature>
<feature type="transmembrane region" description="Helical" evidence="6">
    <location>
        <begin position="148"/>
        <end position="171"/>
    </location>
</feature>
<dbReference type="Gene3D" id="1.20.1720.10">
    <property type="entry name" value="Multidrug resistance protein D"/>
    <property type="match status" value="1"/>
</dbReference>
<protein>
    <submittedName>
        <fullName evidence="8">MFS general substrate transporter</fullName>
    </submittedName>
</protein>
<feature type="transmembrane region" description="Helical" evidence="6">
    <location>
        <begin position="55"/>
        <end position="81"/>
    </location>
</feature>
<dbReference type="InterPro" id="IPR011701">
    <property type="entry name" value="MFS"/>
</dbReference>
<evidence type="ECO:0000313" key="8">
    <source>
        <dbReference type="EMBL" id="KAK8055192.1"/>
    </source>
</evidence>
<feature type="transmembrane region" description="Helical" evidence="6">
    <location>
        <begin position="456"/>
        <end position="475"/>
    </location>
</feature>
<feature type="transmembrane region" description="Helical" evidence="6">
    <location>
        <begin position="93"/>
        <end position="111"/>
    </location>
</feature>
<evidence type="ECO:0000256" key="6">
    <source>
        <dbReference type="SAM" id="Phobius"/>
    </source>
</evidence>
<keyword evidence="9" id="KW-1185">Reference proteome</keyword>
<dbReference type="Pfam" id="PF07690">
    <property type="entry name" value="MFS_1"/>
    <property type="match status" value="1"/>
</dbReference>
<feature type="transmembrane region" description="Helical" evidence="6">
    <location>
        <begin position="324"/>
        <end position="345"/>
    </location>
</feature>
<gene>
    <name evidence="8" type="ORF">PG993_000419</name>
</gene>
<name>A0ABR1U910_9PEZI</name>
<evidence type="ECO:0000256" key="4">
    <source>
        <dbReference type="ARBA" id="ARBA00023136"/>
    </source>
</evidence>
<feature type="transmembrane region" description="Helical" evidence="6">
    <location>
        <begin position="390"/>
        <end position="411"/>
    </location>
</feature>
<feature type="region of interest" description="Disordered" evidence="5">
    <location>
        <begin position="551"/>
        <end position="572"/>
    </location>
</feature>
<dbReference type="Proteomes" id="UP001444661">
    <property type="component" value="Unassembled WGS sequence"/>
</dbReference>
<dbReference type="Gene3D" id="1.20.1250.20">
    <property type="entry name" value="MFS general substrate transporter like domains"/>
    <property type="match status" value="1"/>
</dbReference>
<reference evidence="8 9" key="1">
    <citation type="submission" date="2023-01" db="EMBL/GenBank/DDBJ databases">
        <title>Analysis of 21 Apiospora genomes using comparative genomics revels a genus with tremendous synthesis potential of carbohydrate active enzymes and secondary metabolites.</title>
        <authorList>
            <person name="Sorensen T."/>
        </authorList>
    </citation>
    <scope>NUCLEOTIDE SEQUENCE [LARGE SCALE GENOMIC DNA]</scope>
    <source>
        <strain evidence="8 9">CBS 33761</strain>
    </source>
</reference>
<dbReference type="EMBL" id="JAQQWK010000001">
    <property type="protein sequence ID" value="KAK8055192.1"/>
    <property type="molecule type" value="Genomic_DNA"/>
</dbReference>
<feature type="transmembrane region" description="Helical" evidence="6">
    <location>
        <begin position="287"/>
        <end position="304"/>
    </location>
</feature>